<accession>A0ABW7K2L7</accession>
<reference evidence="3 4" key="1">
    <citation type="submission" date="2024-10" db="EMBL/GenBank/DDBJ databases">
        <authorList>
            <person name="Riesco R."/>
        </authorList>
    </citation>
    <scope>NUCLEOTIDE SEQUENCE [LARGE SCALE GENOMIC DNA]</scope>
    <source>
        <strain evidence="1 3">NCIMB 15449</strain>
        <strain evidence="2 4">NCIMB 15450</strain>
    </source>
</reference>
<protein>
    <submittedName>
        <fullName evidence="2">Uncharacterized protein</fullName>
    </submittedName>
</protein>
<dbReference type="RefSeq" id="WP_395114461.1">
    <property type="nucleotide sequence ID" value="NZ_JBIMSN010000034.1"/>
</dbReference>
<dbReference type="EMBL" id="JBIMSN010000034">
    <property type="protein sequence ID" value="MFH5228683.1"/>
    <property type="molecule type" value="Genomic_DNA"/>
</dbReference>
<dbReference type="Proteomes" id="UP001609219">
    <property type="component" value="Unassembled WGS sequence"/>
</dbReference>
<evidence type="ECO:0000313" key="4">
    <source>
        <dbReference type="Proteomes" id="UP001609219"/>
    </source>
</evidence>
<comment type="caution">
    <text evidence="2">The sequence shown here is derived from an EMBL/GenBank/DDBJ whole genome shotgun (WGS) entry which is preliminary data.</text>
</comment>
<evidence type="ECO:0000313" key="1">
    <source>
        <dbReference type="EMBL" id="MFH5208908.1"/>
    </source>
</evidence>
<gene>
    <name evidence="1" type="ORF">ACHIPZ_11965</name>
    <name evidence="2" type="ORF">ACHIRB_08875</name>
</gene>
<dbReference type="EMBL" id="JBIMSO010000046">
    <property type="protein sequence ID" value="MFH5208908.1"/>
    <property type="molecule type" value="Genomic_DNA"/>
</dbReference>
<proteinExistence type="predicted"/>
<dbReference type="Proteomes" id="UP001609175">
    <property type="component" value="Unassembled WGS sequence"/>
</dbReference>
<name>A0ABW7K2L7_9NOCA</name>
<organism evidence="2 4">
    <name type="scientific">Antrihabitans spumae</name>
    <dbReference type="NCBI Taxonomy" id="3373370"/>
    <lineage>
        <taxon>Bacteria</taxon>
        <taxon>Bacillati</taxon>
        <taxon>Actinomycetota</taxon>
        <taxon>Actinomycetes</taxon>
        <taxon>Mycobacteriales</taxon>
        <taxon>Nocardiaceae</taxon>
        <taxon>Antrihabitans</taxon>
    </lineage>
</organism>
<evidence type="ECO:0000313" key="2">
    <source>
        <dbReference type="EMBL" id="MFH5228683.1"/>
    </source>
</evidence>
<evidence type="ECO:0000313" key="3">
    <source>
        <dbReference type="Proteomes" id="UP001609175"/>
    </source>
</evidence>
<sequence>MINGMSDVSEAGADDGLRAKEMVVGSVTHDAIERWITERENAGRTIDLYERDAVKDLARFIRNQLLAEGLA</sequence>
<keyword evidence="4" id="KW-1185">Reference proteome</keyword>